<comment type="caution">
    <text evidence="2">The sequence shown here is derived from an EMBL/GenBank/DDBJ whole genome shotgun (WGS) entry which is preliminary data.</text>
</comment>
<evidence type="ECO:0000313" key="3">
    <source>
        <dbReference type="Proteomes" id="UP000237472"/>
    </source>
</evidence>
<reference evidence="2" key="2">
    <citation type="submission" date="2015-06" db="EMBL/GenBank/DDBJ databases">
        <authorList>
            <person name="Hoefler B.C."/>
            <person name="Straight P.D."/>
        </authorList>
    </citation>
    <scope>NUCLEOTIDE SEQUENCE [LARGE SCALE GENOMIC DNA]</scope>
    <source>
        <strain evidence="2">73/13</strain>
    </source>
</reference>
<dbReference type="Proteomes" id="UP000237472">
    <property type="component" value="Unassembled WGS sequence"/>
</dbReference>
<dbReference type="Proteomes" id="UP000811399">
    <property type="component" value="Unassembled WGS sequence"/>
</dbReference>
<dbReference type="RefSeq" id="WP_099461695.1">
    <property type="nucleotide sequence ID" value="NZ_LDWY01000065.1"/>
</dbReference>
<reference evidence="1" key="3">
    <citation type="submission" date="2019-07" db="EMBL/GenBank/DDBJ databases">
        <authorList>
            <person name="Miller W.G."/>
        </authorList>
    </citation>
    <scope>NUCLEOTIDE SEQUENCE</scope>
    <source>
        <strain evidence="1">52/13</strain>
    </source>
</reference>
<dbReference type="EMBL" id="VJYU01000008">
    <property type="protein sequence ID" value="MBS4240896.1"/>
    <property type="molecule type" value="Genomic_DNA"/>
</dbReference>
<dbReference type="OrthoDB" id="9811073at2"/>
<dbReference type="EMBL" id="LDWY01000065">
    <property type="protein sequence ID" value="PHY90333.1"/>
    <property type="molecule type" value="Genomic_DNA"/>
</dbReference>
<dbReference type="NCBIfam" id="NF006296">
    <property type="entry name" value="PRK08485.1"/>
    <property type="match status" value="1"/>
</dbReference>
<reference evidence="1 4" key="4">
    <citation type="journal article" date="2021" name="Syst. Appl. Microbiol.">
        <title>nCampylobacter vulpis sp. nov. isolated from wild red foxes.</title>
        <authorList>
            <person name="Parisi A."/>
            <person name="Chiara M."/>
            <person name="Caffara M."/>
            <person name="Mion D."/>
            <person name="Miller W.G."/>
            <person name="Caruso M."/>
            <person name="Manzari C."/>
            <person name="Florio D."/>
            <person name="Capozzi L."/>
            <person name="D'Erchia A.M."/>
            <person name="Manzulli V."/>
            <person name="Zanoni R.G."/>
        </authorList>
    </citation>
    <scope>NUCLEOTIDE SEQUENCE [LARGE SCALE GENOMIC DNA]</scope>
    <source>
        <strain evidence="1 4">52/13</strain>
    </source>
</reference>
<evidence type="ECO:0000313" key="1">
    <source>
        <dbReference type="EMBL" id="MBS4240896.1"/>
    </source>
</evidence>
<dbReference type="AlphaFoldDB" id="A0A2G4R194"/>
<accession>A0A2G4R194</accession>
<reference evidence="3" key="1">
    <citation type="submission" date="2015-06" db="EMBL/GenBank/DDBJ databases">
        <authorList>
            <person name="Parisi A."/>
            <person name="Chiara M."/>
            <person name="Florio D."/>
            <person name="Miccolupo A."/>
            <person name="Manzari C."/>
            <person name="Mion D."/>
            <person name="Caruso M."/>
            <person name="D'erchia A.M."/>
            <person name="Zanoni R."/>
        </authorList>
    </citation>
    <scope>NUCLEOTIDE SEQUENCE [LARGE SCALE GENOMIC DNA]</scope>
    <source>
        <strain evidence="3">73/13</strain>
    </source>
</reference>
<evidence type="ECO:0000313" key="2">
    <source>
        <dbReference type="EMBL" id="PHY90333.1"/>
    </source>
</evidence>
<proteinExistence type="predicted"/>
<name>A0A2G4R194_9BACT</name>
<organism evidence="2 3">
    <name type="scientific">Campylobacter vulpis</name>
    <dbReference type="NCBI Taxonomy" id="1655500"/>
    <lineage>
        <taxon>Bacteria</taxon>
        <taxon>Pseudomonadati</taxon>
        <taxon>Campylobacterota</taxon>
        <taxon>Epsilonproteobacteria</taxon>
        <taxon>Campylobacterales</taxon>
        <taxon>Campylobacteraceae</taxon>
        <taxon>Campylobacter</taxon>
    </lineage>
</organism>
<keyword evidence="4" id="KW-1185">Reference proteome</keyword>
<dbReference type="Pfam" id="PF13177">
    <property type="entry name" value="DNA_pol3_delta2"/>
    <property type="match status" value="1"/>
</dbReference>
<protein>
    <submittedName>
        <fullName evidence="2">DNA polymerase III subunit delta</fullName>
    </submittedName>
</protein>
<gene>
    <name evidence="2" type="ORF">AA994_05395</name>
    <name evidence="1" type="ORF">CVU5213_04025</name>
</gene>
<dbReference type="InterPro" id="IPR027417">
    <property type="entry name" value="P-loop_NTPase"/>
</dbReference>
<evidence type="ECO:0000313" key="4">
    <source>
        <dbReference type="Proteomes" id="UP000811399"/>
    </source>
</evidence>
<dbReference type="SUPFAM" id="SSF52540">
    <property type="entry name" value="P-loop containing nucleoside triphosphate hydrolases"/>
    <property type="match status" value="1"/>
</dbReference>
<sequence>MFISKILISDDFEGIREELLMQFGANALRFIPKSVPNEFLLEDARAVEKESYIAESDEKIIVLMAHSFRHEAQNFLLKLLEEPPKNIKFLIVVPSKNLLLPTIKSRLICEKRKKKKEEVQLNLELEKLDLKALYEFLKENENLDKNALSELIIKLGKESLKIRDFDAKELEFFYEAYELSKLNSKAQILLATLLLNLYEKKAK</sequence>
<dbReference type="Gene3D" id="3.40.50.300">
    <property type="entry name" value="P-loop containing nucleotide triphosphate hydrolases"/>
    <property type="match status" value="1"/>
</dbReference>